<reference evidence="2 3" key="1">
    <citation type="submission" date="2024-02" db="EMBL/GenBank/DDBJ databases">
        <title>A chromosome-level genome assembly of Drosophila madeirensis, a fruit fly species endemic to Madeira island.</title>
        <authorList>
            <person name="Tomihara K."/>
            <person name="Llopart A."/>
            <person name="Yamamoto D."/>
        </authorList>
    </citation>
    <scope>NUCLEOTIDE SEQUENCE [LARGE SCALE GENOMIC DNA]</scope>
    <source>
        <strain evidence="2 3">RF1</strain>
    </source>
</reference>
<evidence type="ECO:0000313" key="2">
    <source>
        <dbReference type="EMBL" id="BFG00579.1"/>
    </source>
</evidence>
<gene>
    <name evidence="2" type="ORF">DMAD_00539</name>
</gene>
<name>A0AAU9FYU1_DROMD</name>
<organism evidence="2 3">
    <name type="scientific">Drosophila madeirensis</name>
    <name type="common">Fruit fly</name>
    <dbReference type="NCBI Taxonomy" id="30013"/>
    <lineage>
        <taxon>Eukaryota</taxon>
        <taxon>Metazoa</taxon>
        <taxon>Ecdysozoa</taxon>
        <taxon>Arthropoda</taxon>
        <taxon>Hexapoda</taxon>
        <taxon>Insecta</taxon>
        <taxon>Pterygota</taxon>
        <taxon>Neoptera</taxon>
        <taxon>Endopterygota</taxon>
        <taxon>Diptera</taxon>
        <taxon>Brachycera</taxon>
        <taxon>Muscomorpha</taxon>
        <taxon>Ephydroidea</taxon>
        <taxon>Drosophilidae</taxon>
        <taxon>Drosophila</taxon>
        <taxon>Sophophora</taxon>
    </lineage>
</organism>
<dbReference type="AlphaFoldDB" id="A0AAU9FYU1"/>
<protein>
    <submittedName>
        <fullName evidence="2">Uncharacterized protein</fullName>
    </submittedName>
</protein>
<sequence length="274" mass="30280">MGCCSSSMKIKELMARPELNGSSYNLAAGSASGSGKRLYSSRNSSGMGSSSCNSSTRSSNRSIWSRSRAICDDFSEQPQQQQRGASGELEQDLERSCGYYTCSSSASTPTKQQQQQLMRTQDMSNSSATSNDSNESTNSIDGTPMASNLEWEMYMMQQAQRIMPKTSSPISQRRGGAGVDSYNKWRNYLQGTPAHMLHNVSHIPEAIAGHFCPTNFPAFSDLEEMESAAKRFKVDVHIQEEQEEELMAMEEEQEPLYTTSQLLAGHTHTITTDL</sequence>
<dbReference type="Proteomes" id="UP001500889">
    <property type="component" value="Chromosome A"/>
</dbReference>
<keyword evidence="3" id="KW-1185">Reference proteome</keyword>
<feature type="region of interest" description="Disordered" evidence="1">
    <location>
        <begin position="102"/>
        <end position="144"/>
    </location>
</feature>
<evidence type="ECO:0000313" key="3">
    <source>
        <dbReference type="Proteomes" id="UP001500889"/>
    </source>
</evidence>
<evidence type="ECO:0000256" key="1">
    <source>
        <dbReference type="SAM" id="MobiDB-lite"/>
    </source>
</evidence>
<feature type="compositionally biased region" description="Low complexity" evidence="1">
    <location>
        <begin position="40"/>
        <end position="60"/>
    </location>
</feature>
<proteinExistence type="predicted"/>
<feature type="compositionally biased region" description="Polar residues" evidence="1">
    <location>
        <begin position="102"/>
        <end position="141"/>
    </location>
</feature>
<dbReference type="EMBL" id="AP029266">
    <property type="protein sequence ID" value="BFG00579.1"/>
    <property type="molecule type" value="Genomic_DNA"/>
</dbReference>
<feature type="region of interest" description="Disordered" evidence="1">
    <location>
        <begin position="22"/>
        <end position="60"/>
    </location>
</feature>
<accession>A0AAU9FYU1</accession>